<dbReference type="OrthoDB" id="6360263at2759"/>
<feature type="compositionally biased region" description="Low complexity" evidence="1">
    <location>
        <begin position="200"/>
        <end position="251"/>
    </location>
</feature>
<reference evidence="3" key="1">
    <citation type="journal article" date="2021" name="Sci. Adv.">
        <title>The American lobster genome reveals insights on longevity, neural, and immune adaptations.</title>
        <authorList>
            <person name="Polinski J.M."/>
            <person name="Zimin A.V."/>
            <person name="Clark K.F."/>
            <person name="Kohn A.B."/>
            <person name="Sadowski N."/>
            <person name="Timp W."/>
            <person name="Ptitsyn A."/>
            <person name="Khanna P."/>
            <person name="Romanova D.Y."/>
            <person name="Williams P."/>
            <person name="Greenwood S.J."/>
            <person name="Moroz L.L."/>
            <person name="Walt D.R."/>
            <person name="Bodnar A.G."/>
        </authorList>
    </citation>
    <scope>NUCLEOTIDE SEQUENCE</scope>
    <source>
        <strain evidence="3">GMGI-L3</strain>
    </source>
</reference>
<keyword evidence="2" id="KW-0472">Membrane</keyword>
<evidence type="ECO:0000313" key="4">
    <source>
        <dbReference type="Proteomes" id="UP000747542"/>
    </source>
</evidence>
<gene>
    <name evidence="3" type="ORF">Hamer_G017491</name>
</gene>
<dbReference type="AlphaFoldDB" id="A0A8J5JPM0"/>
<dbReference type="Proteomes" id="UP000747542">
    <property type="component" value="Unassembled WGS sequence"/>
</dbReference>
<feature type="compositionally biased region" description="Polar residues" evidence="1">
    <location>
        <begin position="163"/>
        <end position="197"/>
    </location>
</feature>
<protein>
    <submittedName>
        <fullName evidence="3">Putative extensin-like 5</fullName>
    </submittedName>
</protein>
<evidence type="ECO:0000313" key="3">
    <source>
        <dbReference type="EMBL" id="KAG7160038.1"/>
    </source>
</evidence>
<feature type="region of interest" description="Disordered" evidence="1">
    <location>
        <begin position="141"/>
        <end position="286"/>
    </location>
</feature>
<dbReference type="EMBL" id="JAHLQT010031743">
    <property type="protein sequence ID" value="KAG7160038.1"/>
    <property type="molecule type" value="Genomic_DNA"/>
</dbReference>
<sequence>MDGFFLSMFLAVCIVAAVVIRFVCYRLACARQLLTRDDQSMLPRNTTPVIMPAHASRQQRTPQLPHNITDSPLVTRGSEVFTIYTFSQQSTPEQERARRITPPPKYSMLSDVPPKYEDLFPLPNCTPCKVDNCLSPASLHHLQHSSSAPPSYASYTTKPPALTSPSDSSCPVPTTSNTPTTCSADTSIPIPSTNPDNVITPDDSTSSPDSSHPAYTTDTISHTPTTSQTDTTGPLPSTSSTTSPANTYTSSGTQTSLSLYPPPVIRVEPADDLPPHSTILVPEDSD</sequence>
<keyword evidence="4" id="KW-1185">Reference proteome</keyword>
<organism evidence="3 4">
    <name type="scientific">Homarus americanus</name>
    <name type="common">American lobster</name>
    <dbReference type="NCBI Taxonomy" id="6706"/>
    <lineage>
        <taxon>Eukaryota</taxon>
        <taxon>Metazoa</taxon>
        <taxon>Ecdysozoa</taxon>
        <taxon>Arthropoda</taxon>
        <taxon>Crustacea</taxon>
        <taxon>Multicrustacea</taxon>
        <taxon>Malacostraca</taxon>
        <taxon>Eumalacostraca</taxon>
        <taxon>Eucarida</taxon>
        <taxon>Decapoda</taxon>
        <taxon>Pleocyemata</taxon>
        <taxon>Astacidea</taxon>
        <taxon>Nephropoidea</taxon>
        <taxon>Nephropidae</taxon>
        <taxon>Homarus</taxon>
    </lineage>
</organism>
<comment type="caution">
    <text evidence="3">The sequence shown here is derived from an EMBL/GenBank/DDBJ whole genome shotgun (WGS) entry which is preliminary data.</text>
</comment>
<name>A0A8J5JPM0_HOMAM</name>
<accession>A0A8J5JPM0</accession>
<proteinExistence type="predicted"/>
<evidence type="ECO:0000256" key="1">
    <source>
        <dbReference type="SAM" id="MobiDB-lite"/>
    </source>
</evidence>
<feature type="transmembrane region" description="Helical" evidence="2">
    <location>
        <begin position="6"/>
        <end position="28"/>
    </location>
</feature>
<keyword evidence="2" id="KW-1133">Transmembrane helix</keyword>
<keyword evidence="2" id="KW-0812">Transmembrane</keyword>
<feature type="compositionally biased region" description="Low complexity" evidence="1">
    <location>
        <begin position="141"/>
        <end position="157"/>
    </location>
</feature>
<evidence type="ECO:0000256" key="2">
    <source>
        <dbReference type="SAM" id="Phobius"/>
    </source>
</evidence>